<feature type="domain" description="DUF1707" evidence="2">
    <location>
        <begin position="24"/>
        <end position="76"/>
    </location>
</feature>
<feature type="domain" description="Cell wall-active antibiotics response LiaF-like C-terminal" evidence="3">
    <location>
        <begin position="131"/>
        <end position="187"/>
    </location>
</feature>
<sequence length="241" mass="25822">MRSDRLGTMVDVMSDSPIPEPSEIRASDSDRDRVASRLRDALAEGRISPDEHSERLDAVYDSKTLGELVPITRDLPESSDSPPLPMGRPFGSPRPVYGRERIVDSAADGHFSLALMGGAERSGTWTVPGTYHALAVMGGIEIDLREARFTSRETTVIANAMMGGIEIVVPDDIEVRVNGVGVMGGYGVDGGAPSSVVEPGAPVVRVLGIALMGGVEVVRKPRKHQKPAKGKKKRKELEADE</sequence>
<dbReference type="Pfam" id="PF08044">
    <property type="entry name" value="DUF1707"/>
    <property type="match status" value="1"/>
</dbReference>
<feature type="compositionally biased region" description="Basic residues" evidence="1">
    <location>
        <begin position="220"/>
        <end position="234"/>
    </location>
</feature>
<evidence type="ECO:0000259" key="3">
    <source>
        <dbReference type="Pfam" id="PF09922"/>
    </source>
</evidence>
<name>A0A4V3D7H6_9ACTN</name>
<proteinExistence type="predicted"/>
<dbReference type="Pfam" id="PF09922">
    <property type="entry name" value="LiaF-like_C"/>
    <property type="match status" value="1"/>
</dbReference>
<reference evidence="4 5" key="1">
    <citation type="submission" date="2019-03" db="EMBL/GenBank/DDBJ databases">
        <title>Genomic Encyclopedia of Type Strains, Phase IV (KMG-IV): sequencing the most valuable type-strain genomes for metagenomic binning, comparative biology and taxonomic classification.</title>
        <authorList>
            <person name="Goeker M."/>
        </authorList>
    </citation>
    <scope>NUCLEOTIDE SEQUENCE [LARGE SCALE GENOMIC DNA]</scope>
    <source>
        <strain evidence="4 5">DSM 46770</strain>
    </source>
</reference>
<gene>
    <name evidence="4" type="ORF">EV190_1205</name>
</gene>
<evidence type="ECO:0000259" key="2">
    <source>
        <dbReference type="Pfam" id="PF08044"/>
    </source>
</evidence>
<comment type="caution">
    <text evidence="4">The sequence shown here is derived from an EMBL/GenBank/DDBJ whole genome shotgun (WGS) entry which is preliminary data.</text>
</comment>
<evidence type="ECO:0000313" key="4">
    <source>
        <dbReference type="EMBL" id="TDQ47947.1"/>
    </source>
</evidence>
<dbReference type="AlphaFoldDB" id="A0A4V3D7H6"/>
<feature type="region of interest" description="Disordered" evidence="1">
    <location>
        <begin position="1"/>
        <end position="35"/>
    </location>
</feature>
<feature type="compositionally biased region" description="Basic and acidic residues" evidence="1">
    <location>
        <begin position="22"/>
        <end position="35"/>
    </location>
</feature>
<dbReference type="Proteomes" id="UP000295281">
    <property type="component" value="Unassembled WGS sequence"/>
</dbReference>
<protein>
    <submittedName>
        <fullName evidence="4">Cell wall-active antibiotic response 4TMS protein YvqF</fullName>
    </submittedName>
</protein>
<dbReference type="EMBL" id="SNYN01000020">
    <property type="protein sequence ID" value="TDQ47947.1"/>
    <property type="molecule type" value="Genomic_DNA"/>
</dbReference>
<accession>A0A4V3D7H6</accession>
<dbReference type="InterPro" id="IPR024425">
    <property type="entry name" value="LiaF-like_C"/>
</dbReference>
<dbReference type="PANTHER" id="PTHR40763:SF4">
    <property type="entry name" value="DUF1707 DOMAIN-CONTAINING PROTEIN"/>
    <property type="match status" value="1"/>
</dbReference>
<dbReference type="PANTHER" id="PTHR40763">
    <property type="entry name" value="MEMBRANE PROTEIN-RELATED"/>
    <property type="match status" value="1"/>
</dbReference>
<keyword evidence="5" id="KW-1185">Reference proteome</keyword>
<organism evidence="4 5">
    <name type="scientific">Actinorugispora endophytica</name>
    <dbReference type="NCBI Taxonomy" id="1605990"/>
    <lineage>
        <taxon>Bacteria</taxon>
        <taxon>Bacillati</taxon>
        <taxon>Actinomycetota</taxon>
        <taxon>Actinomycetes</taxon>
        <taxon>Streptosporangiales</taxon>
        <taxon>Nocardiopsidaceae</taxon>
        <taxon>Actinorugispora</taxon>
    </lineage>
</organism>
<evidence type="ECO:0000313" key="5">
    <source>
        <dbReference type="Proteomes" id="UP000295281"/>
    </source>
</evidence>
<feature type="region of interest" description="Disordered" evidence="1">
    <location>
        <begin position="220"/>
        <end position="241"/>
    </location>
</feature>
<dbReference type="InterPro" id="IPR012551">
    <property type="entry name" value="DUF1707_SHOCT-like"/>
</dbReference>
<evidence type="ECO:0000256" key="1">
    <source>
        <dbReference type="SAM" id="MobiDB-lite"/>
    </source>
</evidence>